<dbReference type="KEGG" id="pgri:PgNI_04357"/>
<feature type="region of interest" description="Disordered" evidence="1">
    <location>
        <begin position="1"/>
        <end position="21"/>
    </location>
</feature>
<keyword evidence="2" id="KW-1133">Transmembrane helix</keyword>
<accession>A0A6P8B9F5</accession>
<evidence type="ECO:0000256" key="1">
    <source>
        <dbReference type="SAM" id="MobiDB-lite"/>
    </source>
</evidence>
<proteinExistence type="predicted"/>
<dbReference type="GeneID" id="41959314"/>
<evidence type="ECO:0000313" key="4">
    <source>
        <dbReference type="RefSeq" id="XP_030983812.1"/>
    </source>
</evidence>
<keyword evidence="2" id="KW-0812">Transmembrane</keyword>
<sequence>MGATQSCPDMSEAVDAVNASSTGSQPGGYVHANHLLGSCWVDDQHQQKWSPSVMRTSLVFIILSIITMVLK</sequence>
<name>A0A6P8B9F5_PYRGI</name>
<reference evidence="4" key="3">
    <citation type="submission" date="2025-08" db="UniProtKB">
        <authorList>
            <consortium name="RefSeq"/>
        </authorList>
    </citation>
    <scope>IDENTIFICATION</scope>
    <source>
        <strain evidence="4">NI907</strain>
    </source>
</reference>
<evidence type="ECO:0000256" key="2">
    <source>
        <dbReference type="SAM" id="Phobius"/>
    </source>
</evidence>
<protein>
    <submittedName>
        <fullName evidence="4">Uncharacterized protein</fullName>
    </submittedName>
</protein>
<reference evidence="4" key="2">
    <citation type="submission" date="2019-10" db="EMBL/GenBank/DDBJ databases">
        <authorList>
            <consortium name="NCBI Genome Project"/>
        </authorList>
    </citation>
    <scope>NUCLEOTIDE SEQUENCE</scope>
    <source>
        <strain evidence="4">NI907</strain>
    </source>
</reference>
<evidence type="ECO:0000313" key="3">
    <source>
        <dbReference type="Proteomes" id="UP000515153"/>
    </source>
</evidence>
<feature type="transmembrane region" description="Helical" evidence="2">
    <location>
        <begin position="52"/>
        <end position="70"/>
    </location>
</feature>
<gene>
    <name evidence="4" type="ORF">PgNI_04357</name>
</gene>
<organism evidence="3 4">
    <name type="scientific">Pyricularia grisea</name>
    <name type="common">Crabgrass-specific blast fungus</name>
    <name type="synonym">Magnaporthe grisea</name>
    <dbReference type="NCBI Taxonomy" id="148305"/>
    <lineage>
        <taxon>Eukaryota</taxon>
        <taxon>Fungi</taxon>
        <taxon>Dikarya</taxon>
        <taxon>Ascomycota</taxon>
        <taxon>Pezizomycotina</taxon>
        <taxon>Sordariomycetes</taxon>
        <taxon>Sordariomycetidae</taxon>
        <taxon>Magnaporthales</taxon>
        <taxon>Pyriculariaceae</taxon>
        <taxon>Pyricularia</taxon>
    </lineage>
</organism>
<dbReference type="Proteomes" id="UP000515153">
    <property type="component" value="Unplaced"/>
</dbReference>
<reference evidence="4" key="1">
    <citation type="journal article" date="2019" name="Mol. Biol. Evol.">
        <title>Blast fungal genomes show frequent chromosomal changes, gene gains and losses, and effector gene turnover.</title>
        <authorList>
            <person name="Gomez Luciano L.B."/>
            <person name="Jason Tsai I."/>
            <person name="Chuma I."/>
            <person name="Tosa Y."/>
            <person name="Chen Y.H."/>
            <person name="Li J.Y."/>
            <person name="Li M.Y."/>
            <person name="Jade Lu M.Y."/>
            <person name="Nakayashiki H."/>
            <person name="Li W.H."/>
        </authorList>
    </citation>
    <scope>NUCLEOTIDE SEQUENCE</scope>
    <source>
        <strain evidence="4">NI907</strain>
    </source>
</reference>
<keyword evidence="3" id="KW-1185">Reference proteome</keyword>
<dbReference type="RefSeq" id="XP_030983812.1">
    <property type="nucleotide sequence ID" value="XM_031124405.1"/>
</dbReference>
<dbReference type="AlphaFoldDB" id="A0A6P8B9F5"/>
<keyword evidence="2" id="KW-0472">Membrane</keyword>